<organism evidence="1 2">
    <name type="scientific">Armillaria gallica</name>
    <name type="common">Bulbous honey fungus</name>
    <name type="synonym">Armillaria bulbosa</name>
    <dbReference type="NCBI Taxonomy" id="47427"/>
    <lineage>
        <taxon>Eukaryota</taxon>
        <taxon>Fungi</taxon>
        <taxon>Dikarya</taxon>
        <taxon>Basidiomycota</taxon>
        <taxon>Agaricomycotina</taxon>
        <taxon>Agaricomycetes</taxon>
        <taxon>Agaricomycetidae</taxon>
        <taxon>Agaricales</taxon>
        <taxon>Marasmiineae</taxon>
        <taxon>Physalacriaceae</taxon>
        <taxon>Armillaria</taxon>
    </lineage>
</organism>
<evidence type="ECO:0000313" key="2">
    <source>
        <dbReference type="Proteomes" id="UP000217790"/>
    </source>
</evidence>
<sequence length="202" mass="23098">MAMASTSTVPQAEPNIFSKHTIVLDHPVSKVFTVLGTAKNQEKITRACSSSLPVTAFKLLNKDVVAVPRNTPLSEIHDARDLPAAQEFESESKGARQLPRQSFAFTETQHLLCRAMSWNVRIEATLVWDEEEMTTLYESRVTGRDDLRTWKLREMEEIEGGTKTKVTETLEGVYPGWRRKLVQKKTRQAHVDQMELFRTFFD</sequence>
<dbReference type="Proteomes" id="UP000217790">
    <property type="component" value="Unassembled WGS sequence"/>
</dbReference>
<dbReference type="OrthoDB" id="619536at2759"/>
<gene>
    <name evidence="1" type="ORF">ARMGADRAFT_1004146</name>
</gene>
<evidence type="ECO:0000313" key="1">
    <source>
        <dbReference type="EMBL" id="PBL03400.1"/>
    </source>
</evidence>
<dbReference type="InParanoid" id="A0A2H3E7K0"/>
<proteinExistence type="predicted"/>
<accession>A0A2H3E7K0</accession>
<protein>
    <submittedName>
        <fullName evidence="1">Uncharacterized protein</fullName>
    </submittedName>
</protein>
<keyword evidence="2" id="KW-1185">Reference proteome</keyword>
<dbReference type="AlphaFoldDB" id="A0A2H3E7K0"/>
<reference evidence="2" key="1">
    <citation type="journal article" date="2017" name="Nat. Ecol. Evol.">
        <title>Genome expansion and lineage-specific genetic innovations in the forest pathogenic fungi Armillaria.</title>
        <authorList>
            <person name="Sipos G."/>
            <person name="Prasanna A.N."/>
            <person name="Walter M.C."/>
            <person name="O'Connor E."/>
            <person name="Balint B."/>
            <person name="Krizsan K."/>
            <person name="Kiss B."/>
            <person name="Hess J."/>
            <person name="Varga T."/>
            <person name="Slot J."/>
            <person name="Riley R."/>
            <person name="Boka B."/>
            <person name="Rigling D."/>
            <person name="Barry K."/>
            <person name="Lee J."/>
            <person name="Mihaltcheva S."/>
            <person name="LaButti K."/>
            <person name="Lipzen A."/>
            <person name="Waldron R."/>
            <person name="Moloney N.M."/>
            <person name="Sperisen C."/>
            <person name="Kredics L."/>
            <person name="Vagvoelgyi C."/>
            <person name="Patrignani A."/>
            <person name="Fitzpatrick D."/>
            <person name="Nagy I."/>
            <person name="Doyle S."/>
            <person name="Anderson J.B."/>
            <person name="Grigoriev I.V."/>
            <person name="Gueldener U."/>
            <person name="Muensterkoetter M."/>
            <person name="Nagy L.G."/>
        </authorList>
    </citation>
    <scope>NUCLEOTIDE SEQUENCE [LARGE SCALE GENOMIC DNA]</scope>
    <source>
        <strain evidence="2">Ar21-2</strain>
    </source>
</reference>
<dbReference type="EMBL" id="KZ293644">
    <property type="protein sequence ID" value="PBL03400.1"/>
    <property type="molecule type" value="Genomic_DNA"/>
</dbReference>
<name>A0A2H3E7K0_ARMGA</name>
<dbReference type="OMA" id="VWDEEEM"/>